<dbReference type="Gene3D" id="2.40.50.100">
    <property type="match status" value="1"/>
</dbReference>
<keyword evidence="6" id="KW-1278">Translocase</keyword>
<dbReference type="GO" id="GO:0140359">
    <property type="term" value="F:ABC-type transporter activity"/>
    <property type="evidence" value="ECO:0007669"/>
    <property type="project" value="InterPro"/>
</dbReference>
<evidence type="ECO:0000256" key="2">
    <source>
        <dbReference type="ARBA" id="ARBA00022448"/>
    </source>
</evidence>
<dbReference type="AlphaFoldDB" id="A0A7T3FVU9"/>
<dbReference type="SUPFAM" id="SSF50331">
    <property type="entry name" value="MOP-like"/>
    <property type="match status" value="1"/>
</dbReference>
<dbReference type="PANTHER" id="PTHR43875">
    <property type="entry name" value="MALTODEXTRIN IMPORT ATP-BINDING PROTEIN MSMX"/>
    <property type="match status" value="1"/>
</dbReference>
<accession>A0A7T3FVU9</accession>
<dbReference type="EMBL" id="CP065856">
    <property type="protein sequence ID" value="QPV61610.1"/>
    <property type="molecule type" value="Genomic_DNA"/>
</dbReference>
<dbReference type="GO" id="GO:0055052">
    <property type="term" value="C:ATP-binding cassette (ABC) transporter complex, substrate-binding subunit-containing"/>
    <property type="evidence" value="ECO:0007669"/>
    <property type="project" value="TreeGrafter"/>
</dbReference>
<evidence type="ECO:0000313" key="15">
    <source>
        <dbReference type="EMBL" id="QPV61610.1"/>
    </source>
</evidence>
<evidence type="ECO:0000256" key="11">
    <source>
        <dbReference type="ARBA" id="ARBA00061029"/>
    </source>
</evidence>
<comment type="similarity">
    <text evidence="11">Belongs to the ABC transporter superfamily. Carbohydrate uptake transporter-1 (CUT1) (TC 3.A.1.1) family.</text>
</comment>
<comment type="subunit">
    <text evidence="12">The complex is composed of two ATP-binding proteins (XacJ and XacK), two transmembrane proteins (XacH and XacI) and a solute-binding protein (XacG).</text>
</comment>
<dbReference type="InterPro" id="IPR027417">
    <property type="entry name" value="P-loop_NTPase"/>
</dbReference>
<dbReference type="OrthoDB" id="18368at2157"/>
<dbReference type="Gene3D" id="2.40.50.140">
    <property type="entry name" value="Nucleic acid-binding proteins"/>
    <property type="match status" value="1"/>
</dbReference>
<dbReference type="GO" id="GO:0016887">
    <property type="term" value="F:ATP hydrolysis activity"/>
    <property type="evidence" value="ECO:0007669"/>
    <property type="project" value="InterPro"/>
</dbReference>
<comment type="subcellular location">
    <subcellularLocation>
        <location evidence="1">Cell membrane</location>
        <topology evidence="1">Peripheral membrane protein</topology>
    </subcellularLocation>
</comment>
<dbReference type="GO" id="GO:0008643">
    <property type="term" value="P:carbohydrate transport"/>
    <property type="evidence" value="ECO:0007669"/>
    <property type="project" value="InterPro"/>
</dbReference>
<dbReference type="Pfam" id="PF08402">
    <property type="entry name" value="TOBE_2"/>
    <property type="match status" value="1"/>
</dbReference>
<dbReference type="Pfam" id="PF00005">
    <property type="entry name" value="ABC_tran"/>
    <property type="match status" value="1"/>
</dbReference>
<evidence type="ECO:0000256" key="9">
    <source>
        <dbReference type="ARBA" id="ARBA00051890"/>
    </source>
</evidence>
<keyword evidence="5 15" id="KW-0067">ATP-binding</keyword>
<evidence type="ECO:0000256" key="12">
    <source>
        <dbReference type="ARBA" id="ARBA00065962"/>
    </source>
</evidence>
<evidence type="ECO:0000256" key="13">
    <source>
        <dbReference type="ARBA" id="ARBA00066315"/>
    </source>
</evidence>
<evidence type="ECO:0000256" key="4">
    <source>
        <dbReference type="ARBA" id="ARBA00022741"/>
    </source>
</evidence>
<feature type="domain" description="ABC transporter" evidence="14">
    <location>
        <begin position="3"/>
        <end position="233"/>
    </location>
</feature>
<dbReference type="RefSeq" id="WP_198060440.1">
    <property type="nucleotide sequence ID" value="NZ_CP065856.1"/>
</dbReference>
<dbReference type="InterPro" id="IPR017871">
    <property type="entry name" value="ABC_transporter-like_CS"/>
</dbReference>
<dbReference type="InterPro" id="IPR012340">
    <property type="entry name" value="NA-bd_OB-fold"/>
</dbReference>
<dbReference type="CDD" id="cd03301">
    <property type="entry name" value="ABC_MalK_N"/>
    <property type="match status" value="1"/>
</dbReference>
<keyword evidence="16" id="KW-1185">Reference proteome</keyword>
<organism evidence="15 16">
    <name type="scientific">Halosimplex litoreum</name>
    <dbReference type="NCBI Taxonomy" id="1198301"/>
    <lineage>
        <taxon>Archaea</taxon>
        <taxon>Methanobacteriati</taxon>
        <taxon>Methanobacteriota</taxon>
        <taxon>Stenosarchaea group</taxon>
        <taxon>Halobacteria</taxon>
        <taxon>Halobacteriales</taxon>
        <taxon>Haloarculaceae</taxon>
        <taxon>Halosimplex</taxon>
    </lineage>
</organism>
<evidence type="ECO:0000256" key="8">
    <source>
        <dbReference type="ARBA" id="ARBA00050355"/>
    </source>
</evidence>
<dbReference type="FunFam" id="3.40.50.300:FF:000042">
    <property type="entry name" value="Maltose/maltodextrin ABC transporter, ATP-binding protein"/>
    <property type="match status" value="1"/>
</dbReference>
<dbReference type="Proteomes" id="UP000595001">
    <property type="component" value="Chromosome"/>
</dbReference>
<evidence type="ECO:0000256" key="10">
    <source>
        <dbReference type="ARBA" id="ARBA00053454"/>
    </source>
</evidence>
<evidence type="ECO:0000256" key="3">
    <source>
        <dbReference type="ARBA" id="ARBA00022475"/>
    </source>
</evidence>
<evidence type="ECO:0000256" key="1">
    <source>
        <dbReference type="ARBA" id="ARBA00004202"/>
    </source>
</evidence>
<keyword evidence="2" id="KW-0813">Transport</keyword>
<comment type="function">
    <text evidence="10">Part of the ABC transporter complex XacGHIJK involved in the uptake of xylose and arabinose. Responsible for energy coupling to the transport system.</text>
</comment>
<comment type="catalytic activity">
    <reaction evidence="8">
        <text>D-xylose(out) + ATP + H2O = D-xylose(in) + ADP + phosphate + H(+)</text>
        <dbReference type="Rhea" id="RHEA:29899"/>
        <dbReference type="ChEBI" id="CHEBI:15377"/>
        <dbReference type="ChEBI" id="CHEBI:15378"/>
        <dbReference type="ChEBI" id="CHEBI:30616"/>
        <dbReference type="ChEBI" id="CHEBI:43474"/>
        <dbReference type="ChEBI" id="CHEBI:53455"/>
        <dbReference type="ChEBI" id="CHEBI:456216"/>
        <dbReference type="EC" id="7.5.2.13"/>
    </reaction>
    <physiologicalReaction direction="left-to-right" evidence="8">
        <dbReference type="Rhea" id="RHEA:29900"/>
    </physiologicalReaction>
</comment>
<comment type="catalytic activity">
    <reaction evidence="9">
        <text>L-arabinose(out) + ATP + H2O = L-arabinose(in) + ADP + phosphate + H(+)</text>
        <dbReference type="Rhea" id="RHEA:30007"/>
        <dbReference type="ChEBI" id="CHEBI:15377"/>
        <dbReference type="ChEBI" id="CHEBI:15378"/>
        <dbReference type="ChEBI" id="CHEBI:17535"/>
        <dbReference type="ChEBI" id="CHEBI:30616"/>
        <dbReference type="ChEBI" id="CHEBI:43474"/>
        <dbReference type="ChEBI" id="CHEBI:456216"/>
        <dbReference type="EC" id="7.5.2.13"/>
    </reaction>
    <physiologicalReaction direction="left-to-right" evidence="9">
        <dbReference type="Rhea" id="RHEA:30008"/>
    </physiologicalReaction>
</comment>
<dbReference type="SMART" id="SM00382">
    <property type="entry name" value="AAA"/>
    <property type="match status" value="1"/>
</dbReference>
<evidence type="ECO:0000256" key="7">
    <source>
        <dbReference type="ARBA" id="ARBA00023136"/>
    </source>
</evidence>
<gene>
    <name evidence="15" type="ORF">I7X12_12670</name>
</gene>
<dbReference type="Gene3D" id="3.40.50.300">
    <property type="entry name" value="P-loop containing nucleotide triphosphate hydrolases"/>
    <property type="match status" value="1"/>
</dbReference>
<dbReference type="EC" id="7.5.2.13" evidence="13"/>
<sequence length="362" mass="39051">MKLEIENLTKEFGDLVAVDDVSMTIEDGEFVTFVGPSGCGKTTTLRCVAGLETPSSGTIRIGGTDMTAANPKERGTAFVFQDYALYPHMTARRNMSFALESTDMDSEAIRESVETTAEMLGIREHLDQTPGELSGGQQQRVALGRSIVRDPKIFLLDEPLSNLDAKLRVQMRAELQQLHREIQSTTIYVTHDQEEAMTMSDRVAILDGGKLQQIAPPSVVYSQPANEFVAGFIGSPSMNFLDCTVSSGAVETTAFSLDAPAGSEDAVTLGIRPENITLDHVGGDGDTEATVAVFEQVGSFNIVYLDIDGLDDVVAQVPGAKQFEAGDRVSVTIDTDRIHLFAEDGETVHNPPVFTKEPAAAE</sequence>
<reference evidence="15 16" key="1">
    <citation type="submission" date="2020-12" db="EMBL/GenBank/DDBJ databases">
        <title>Halosimplex halophilum sp. nov. and Halosimplex salinum sp. nov., two new members of the genus Halosimplex.</title>
        <authorList>
            <person name="Cui H.L."/>
        </authorList>
    </citation>
    <scope>NUCLEOTIDE SEQUENCE [LARGE SCALE GENOMIC DNA]</scope>
    <source>
        <strain evidence="15 16">YGH94</strain>
    </source>
</reference>
<dbReference type="InterPro" id="IPR003439">
    <property type="entry name" value="ABC_transporter-like_ATP-bd"/>
</dbReference>
<evidence type="ECO:0000313" key="16">
    <source>
        <dbReference type="Proteomes" id="UP000595001"/>
    </source>
</evidence>
<evidence type="ECO:0000259" key="14">
    <source>
        <dbReference type="PROSITE" id="PS50893"/>
    </source>
</evidence>
<name>A0A7T3FVU9_9EURY</name>
<dbReference type="PROSITE" id="PS50893">
    <property type="entry name" value="ABC_TRANSPORTER_2"/>
    <property type="match status" value="1"/>
</dbReference>
<dbReference type="InterPro" id="IPR015855">
    <property type="entry name" value="ABC_transpr_MalK-like"/>
</dbReference>
<keyword evidence="3" id="KW-1003">Cell membrane</keyword>
<dbReference type="KEGG" id="hlt:I7X12_12670"/>
<dbReference type="SUPFAM" id="SSF52540">
    <property type="entry name" value="P-loop containing nucleoside triphosphate hydrolases"/>
    <property type="match status" value="1"/>
</dbReference>
<evidence type="ECO:0000256" key="6">
    <source>
        <dbReference type="ARBA" id="ARBA00022967"/>
    </source>
</evidence>
<proteinExistence type="inferred from homology"/>
<dbReference type="PROSITE" id="PS00211">
    <property type="entry name" value="ABC_TRANSPORTER_1"/>
    <property type="match status" value="1"/>
</dbReference>
<dbReference type="InterPro" id="IPR047641">
    <property type="entry name" value="ABC_transpr_MalK/UgpC-like"/>
</dbReference>
<dbReference type="GO" id="GO:0005524">
    <property type="term" value="F:ATP binding"/>
    <property type="evidence" value="ECO:0007669"/>
    <property type="project" value="UniProtKB-KW"/>
</dbReference>
<dbReference type="GeneID" id="60589361"/>
<dbReference type="InterPro" id="IPR008995">
    <property type="entry name" value="Mo/tungstate-bd_C_term_dom"/>
</dbReference>
<evidence type="ECO:0000256" key="5">
    <source>
        <dbReference type="ARBA" id="ARBA00022840"/>
    </source>
</evidence>
<dbReference type="InterPro" id="IPR003593">
    <property type="entry name" value="AAA+_ATPase"/>
</dbReference>
<keyword evidence="4" id="KW-0547">Nucleotide-binding</keyword>
<dbReference type="InterPro" id="IPR013611">
    <property type="entry name" value="Transp-assoc_OB_typ2"/>
</dbReference>
<protein>
    <recommendedName>
        <fullName evidence="13">ABC-type D-xylose/L-arabinose transporter</fullName>
        <ecNumber evidence="13">7.5.2.13</ecNumber>
    </recommendedName>
</protein>
<keyword evidence="7" id="KW-0472">Membrane</keyword>
<dbReference type="PANTHER" id="PTHR43875:SF15">
    <property type="entry name" value="TREHALOSE IMPORT ATP-BINDING PROTEIN SUGC"/>
    <property type="match status" value="1"/>
</dbReference>